<name>A0AAV1T2B1_9STRA</name>
<reference evidence="1" key="1">
    <citation type="submission" date="2024-01" db="EMBL/GenBank/DDBJ databases">
        <authorList>
            <person name="Webb A."/>
        </authorList>
    </citation>
    <scope>NUCLEOTIDE SEQUENCE</scope>
    <source>
        <strain evidence="1">Pm1</strain>
    </source>
</reference>
<organism evidence="1 3">
    <name type="scientific">Peronospora matthiolae</name>
    <dbReference type="NCBI Taxonomy" id="2874970"/>
    <lineage>
        <taxon>Eukaryota</taxon>
        <taxon>Sar</taxon>
        <taxon>Stramenopiles</taxon>
        <taxon>Oomycota</taxon>
        <taxon>Peronosporomycetes</taxon>
        <taxon>Peronosporales</taxon>
        <taxon>Peronosporaceae</taxon>
        <taxon>Peronospora</taxon>
    </lineage>
</organism>
<gene>
    <name evidence="2" type="ORF">PM001_LOCUS11957</name>
    <name evidence="1" type="ORF">PM001_LOCUS1480</name>
</gene>
<evidence type="ECO:0000313" key="1">
    <source>
        <dbReference type="EMBL" id="CAK7897630.1"/>
    </source>
</evidence>
<dbReference type="EMBL" id="CAKLBY020000014">
    <property type="protein sequence ID" value="CAK7897630.1"/>
    <property type="molecule type" value="Genomic_DNA"/>
</dbReference>
<dbReference type="Proteomes" id="UP001162060">
    <property type="component" value="Unassembled WGS sequence"/>
</dbReference>
<sequence length="114" mass="12694">MSTSPLLQRRHVRHPAAQCIEPAPSLIIEHLSVSGGWSFAWLMSLRSVHVTVSIEAVATASIGFSTLNETGNSAVGFRAKLLSYKKTWKRAQNRVVSAVEFINYAFEPDKAFRY</sequence>
<accession>A0AAV1T2B1</accession>
<evidence type="ECO:0000313" key="2">
    <source>
        <dbReference type="EMBL" id="CAK7926807.1"/>
    </source>
</evidence>
<protein>
    <submittedName>
        <fullName evidence="1">Uncharacterized protein</fullName>
    </submittedName>
</protein>
<dbReference type="EMBL" id="CAKLBY020000101">
    <property type="protein sequence ID" value="CAK7926807.1"/>
    <property type="molecule type" value="Genomic_DNA"/>
</dbReference>
<dbReference type="AlphaFoldDB" id="A0AAV1T2B1"/>
<evidence type="ECO:0000313" key="3">
    <source>
        <dbReference type="Proteomes" id="UP001162060"/>
    </source>
</evidence>
<comment type="caution">
    <text evidence="1">The sequence shown here is derived from an EMBL/GenBank/DDBJ whole genome shotgun (WGS) entry which is preliminary data.</text>
</comment>
<proteinExistence type="predicted"/>